<feature type="binding site" evidence="19">
    <location>
        <position position="221"/>
    </location>
    <ligand>
        <name>Mg(2+)</name>
        <dbReference type="ChEBI" id="CHEBI:18420"/>
        <label>1</label>
    </ligand>
</feature>
<evidence type="ECO:0000256" key="14">
    <source>
        <dbReference type="ARBA" id="ARBA00023128"/>
    </source>
</evidence>
<comment type="pathway">
    <text evidence="4 17">Cofactor biosynthesis; tetrahydrofolylpolyglutamate biosynthesis.</text>
</comment>
<name>A0A7I8W716_9ANNE</name>
<dbReference type="Proteomes" id="UP000549394">
    <property type="component" value="Unassembled WGS sequence"/>
</dbReference>
<feature type="binding site" evidence="18">
    <location>
        <position position="371"/>
    </location>
    <ligand>
        <name>ATP</name>
        <dbReference type="ChEBI" id="CHEBI:30616"/>
    </ligand>
</feature>
<evidence type="ECO:0000256" key="4">
    <source>
        <dbReference type="ARBA" id="ARBA00005150"/>
    </source>
</evidence>
<keyword evidence="10 18" id="KW-0547">Nucleotide-binding</keyword>
<dbReference type="NCBIfam" id="TIGR01499">
    <property type="entry name" value="folC"/>
    <property type="match status" value="1"/>
</dbReference>
<dbReference type="InterPro" id="IPR018109">
    <property type="entry name" value="Folylpolyglutamate_synth_CS"/>
</dbReference>
<evidence type="ECO:0000256" key="12">
    <source>
        <dbReference type="ARBA" id="ARBA00022840"/>
    </source>
</evidence>
<dbReference type="OrthoDB" id="5212574at2759"/>
<comment type="cofactor">
    <cofactor evidence="17">
        <name>a monovalent cation</name>
        <dbReference type="ChEBI" id="CHEBI:60242"/>
    </cofactor>
    <text evidence="17">A monovalent cation.</text>
</comment>
<sequence length="533" mass="60079">MRVISIVTGHLKSVRYFSAMVENRAKLRYCSPKTYEEAVEALNTLQTPASFKDHKQWSLVSDQRKKQNIPETLLFLRHLGISMDDIDSTKAIHITGTKGKGSTCAFTESILRNHGFKTGFFSSPHLLEVRERIRINGKPLSRNLFAQHFWDCYAAMKEAEAQNIIQPPSYFRFLTVLALKVFVAEKVDVAIIEVGIGGEYDSTNVLRSPVVCAITSLGLDHTSILGNTLNEIAWQKAGIIKHGCPIVTVPQPDKCVEVIIDRAINEKKTQVFEVPSSVNAYPTVNNQPKSLGIGGEVQELNSSVALQVSKIWLQTHSIPVEERISRFSKNCQFQQLNGFQLTQPYLKGLTETKWFGRSQILKQDRITYYIDGAHTPRSIDNCARWFENQISEEAKQLPKTCIIKRVLMFNVTGDRQAEPLLARLQMLGFSYALFSTNICNSIDADIKNLTVSESTVYNVCQKNLDSWRRVNGNELCDNAATFHTINDVLEFLDNMKERDGSNNFHYQVLVTGSLHLAGGLLKLRAPNILDSYE</sequence>
<keyword evidence="6" id="KW-0963">Cytoplasm</keyword>
<gene>
    <name evidence="20" type="ORF">DGYR_LOCUS11550</name>
</gene>
<keyword evidence="21" id="KW-1185">Reference proteome</keyword>
<comment type="catalytic activity">
    <reaction evidence="16 17">
        <text>(6S)-5,6,7,8-tetrahydrofolyl-(gamma-L-Glu)(n) + L-glutamate + ATP = (6S)-5,6,7,8-tetrahydrofolyl-(gamma-L-Glu)(n+1) + ADP + phosphate + H(+)</text>
        <dbReference type="Rhea" id="RHEA:10580"/>
        <dbReference type="Rhea" id="RHEA-COMP:14738"/>
        <dbReference type="Rhea" id="RHEA-COMP:14740"/>
        <dbReference type="ChEBI" id="CHEBI:15378"/>
        <dbReference type="ChEBI" id="CHEBI:29985"/>
        <dbReference type="ChEBI" id="CHEBI:30616"/>
        <dbReference type="ChEBI" id="CHEBI:43474"/>
        <dbReference type="ChEBI" id="CHEBI:141005"/>
        <dbReference type="ChEBI" id="CHEBI:456216"/>
        <dbReference type="EC" id="6.3.2.17"/>
    </reaction>
</comment>
<feature type="binding site" evidence="19">
    <location>
        <position position="193"/>
    </location>
    <ligand>
        <name>Mg(2+)</name>
        <dbReference type="ChEBI" id="CHEBI:18420"/>
        <label>1</label>
    </ligand>
</feature>
<dbReference type="EC" id="6.3.2.17" evidence="17"/>
<proteinExistence type="inferred from homology"/>
<dbReference type="InterPro" id="IPR036615">
    <property type="entry name" value="Mur_ligase_C_dom_sf"/>
</dbReference>
<dbReference type="GO" id="GO:0005759">
    <property type="term" value="C:mitochondrial matrix"/>
    <property type="evidence" value="ECO:0007669"/>
    <property type="project" value="UniProtKB-SubCell"/>
</dbReference>
<dbReference type="UniPathway" id="UPA00850"/>
<evidence type="ECO:0000256" key="17">
    <source>
        <dbReference type="PIRNR" id="PIRNR038895"/>
    </source>
</evidence>
<dbReference type="PANTHER" id="PTHR11136:SF5">
    <property type="entry name" value="FOLYLPOLYGLUTAMATE SYNTHASE, MITOCHONDRIAL"/>
    <property type="match status" value="1"/>
</dbReference>
<keyword evidence="7 17" id="KW-0554">One-carbon metabolism</keyword>
<protein>
    <recommendedName>
        <fullName evidence="17">Folylpolyglutamate synthase</fullName>
        <ecNumber evidence="17">6.3.2.17</ecNumber>
    </recommendedName>
    <alternativeName>
        <fullName evidence="17">Folylpoly-gamma-glutamate synthetase</fullName>
    </alternativeName>
    <alternativeName>
        <fullName evidence="17">Tetrahydrofolylpolyglutamate synthase</fullName>
    </alternativeName>
</protein>
<evidence type="ECO:0000256" key="10">
    <source>
        <dbReference type="ARBA" id="ARBA00022741"/>
    </source>
</evidence>
<evidence type="ECO:0000256" key="7">
    <source>
        <dbReference type="ARBA" id="ARBA00022563"/>
    </source>
</evidence>
<evidence type="ECO:0000256" key="18">
    <source>
        <dbReference type="PIRSR" id="PIRSR038895-1"/>
    </source>
</evidence>
<dbReference type="PROSITE" id="PS01011">
    <property type="entry name" value="FOLYLPOLYGLU_SYNT_1"/>
    <property type="match status" value="1"/>
</dbReference>
<evidence type="ECO:0000256" key="11">
    <source>
        <dbReference type="ARBA" id="ARBA00022792"/>
    </source>
</evidence>
<keyword evidence="9 19" id="KW-0479">Metal-binding</keyword>
<dbReference type="GO" id="GO:0005829">
    <property type="term" value="C:cytosol"/>
    <property type="evidence" value="ECO:0007669"/>
    <property type="project" value="TreeGrafter"/>
</dbReference>
<dbReference type="InterPro" id="IPR036565">
    <property type="entry name" value="Mur-like_cat_sf"/>
</dbReference>
<dbReference type="PANTHER" id="PTHR11136">
    <property type="entry name" value="FOLYLPOLYGLUTAMATE SYNTHASE-RELATED"/>
    <property type="match status" value="1"/>
</dbReference>
<keyword evidence="11" id="KW-0999">Mitochondrion inner membrane</keyword>
<dbReference type="InterPro" id="IPR001645">
    <property type="entry name" value="Folylpolyglutamate_synth"/>
</dbReference>
<dbReference type="Gene3D" id="3.40.1190.10">
    <property type="entry name" value="Mur-like, catalytic domain"/>
    <property type="match status" value="1"/>
</dbReference>
<reference evidence="20 21" key="1">
    <citation type="submission" date="2020-08" db="EMBL/GenBank/DDBJ databases">
        <authorList>
            <person name="Hejnol A."/>
        </authorList>
    </citation>
    <scope>NUCLEOTIDE SEQUENCE [LARGE SCALE GENOMIC DNA]</scope>
</reference>
<feature type="binding site" evidence="19">
    <location>
        <position position="123"/>
    </location>
    <ligand>
        <name>Mg(2+)</name>
        <dbReference type="ChEBI" id="CHEBI:18420"/>
        <label>1</label>
    </ligand>
</feature>
<dbReference type="PIRSF" id="PIRSF038895">
    <property type="entry name" value="FPGS"/>
    <property type="match status" value="1"/>
</dbReference>
<evidence type="ECO:0000313" key="20">
    <source>
        <dbReference type="EMBL" id="CAD5123922.1"/>
    </source>
</evidence>
<dbReference type="GO" id="GO:0005743">
    <property type="term" value="C:mitochondrial inner membrane"/>
    <property type="evidence" value="ECO:0007669"/>
    <property type="project" value="UniProtKB-SubCell"/>
</dbReference>
<evidence type="ECO:0000256" key="6">
    <source>
        <dbReference type="ARBA" id="ARBA00022490"/>
    </source>
</evidence>
<keyword evidence="13 19" id="KW-0460">Magnesium</keyword>
<comment type="subcellular location">
    <subcellularLocation>
        <location evidence="3">Cytoplasm</location>
    </subcellularLocation>
    <subcellularLocation>
        <location evidence="1">Mitochondrion inner membrane</location>
    </subcellularLocation>
    <subcellularLocation>
        <location evidence="2">Mitochondrion matrix</location>
    </subcellularLocation>
</comment>
<keyword evidence="8 17" id="KW-0436">Ligase</keyword>
<dbReference type="InterPro" id="IPR023600">
    <property type="entry name" value="Folylpolyglutamate_synth_euk"/>
</dbReference>
<evidence type="ECO:0000256" key="3">
    <source>
        <dbReference type="ARBA" id="ARBA00004496"/>
    </source>
</evidence>
<evidence type="ECO:0000256" key="9">
    <source>
        <dbReference type="ARBA" id="ARBA00022723"/>
    </source>
</evidence>
<evidence type="ECO:0000256" key="1">
    <source>
        <dbReference type="ARBA" id="ARBA00004273"/>
    </source>
</evidence>
<evidence type="ECO:0000256" key="13">
    <source>
        <dbReference type="ARBA" id="ARBA00022842"/>
    </source>
</evidence>
<evidence type="ECO:0000256" key="15">
    <source>
        <dbReference type="ARBA" id="ARBA00023136"/>
    </source>
</evidence>
<dbReference type="PROSITE" id="PS01012">
    <property type="entry name" value="FOLYLPOLYGLU_SYNT_2"/>
    <property type="match status" value="1"/>
</dbReference>
<evidence type="ECO:0000256" key="8">
    <source>
        <dbReference type="ARBA" id="ARBA00022598"/>
    </source>
</evidence>
<comment type="similarity">
    <text evidence="5 17">Belongs to the folylpolyglutamate synthase family.</text>
</comment>
<dbReference type="Gene3D" id="3.90.190.20">
    <property type="entry name" value="Mur ligase, C-terminal domain"/>
    <property type="match status" value="1"/>
</dbReference>
<dbReference type="GO" id="GO:0005524">
    <property type="term" value="F:ATP binding"/>
    <property type="evidence" value="ECO:0007669"/>
    <property type="project" value="UniProtKB-KW"/>
</dbReference>
<dbReference type="GO" id="GO:0004326">
    <property type="term" value="F:tetrahydrofolylpolyglutamate synthase activity"/>
    <property type="evidence" value="ECO:0007669"/>
    <property type="project" value="UniProtKB-EC"/>
</dbReference>
<keyword evidence="12 18" id="KW-0067">ATP-binding</keyword>
<feature type="binding site" evidence="18">
    <location>
        <position position="357"/>
    </location>
    <ligand>
        <name>ATP</name>
        <dbReference type="ChEBI" id="CHEBI:30616"/>
    </ligand>
</feature>
<comment type="function">
    <text evidence="17">Catalyzes conversion of folates to polyglutamate derivatives allowing concentration of folate compounds in the cell and the intracellular retention of these cofactors, which are important substrates for most of the folate-dependent enzymes that are involved in one-carbon transfer reactions involved in purine, pyrimidine and amino acid synthesis.</text>
</comment>
<evidence type="ECO:0000313" key="21">
    <source>
        <dbReference type="Proteomes" id="UP000549394"/>
    </source>
</evidence>
<keyword evidence="15" id="KW-0472">Membrane</keyword>
<comment type="caution">
    <text evidence="20">The sequence shown here is derived from an EMBL/GenBank/DDBJ whole genome shotgun (WGS) entry which is preliminary data.</text>
</comment>
<organism evidence="20 21">
    <name type="scientific">Dimorphilus gyrociliatus</name>
    <dbReference type="NCBI Taxonomy" id="2664684"/>
    <lineage>
        <taxon>Eukaryota</taxon>
        <taxon>Metazoa</taxon>
        <taxon>Spiralia</taxon>
        <taxon>Lophotrochozoa</taxon>
        <taxon>Annelida</taxon>
        <taxon>Polychaeta</taxon>
        <taxon>Polychaeta incertae sedis</taxon>
        <taxon>Dinophilidae</taxon>
        <taxon>Dimorphilus</taxon>
    </lineage>
</organism>
<dbReference type="GO" id="GO:0006730">
    <property type="term" value="P:one-carbon metabolic process"/>
    <property type="evidence" value="ECO:0007669"/>
    <property type="project" value="UniProtKB-KW"/>
</dbReference>
<evidence type="ECO:0000256" key="2">
    <source>
        <dbReference type="ARBA" id="ARBA00004305"/>
    </source>
</evidence>
<dbReference type="SUPFAM" id="SSF53623">
    <property type="entry name" value="MurD-like peptide ligases, catalytic domain"/>
    <property type="match status" value="1"/>
</dbReference>
<evidence type="ECO:0000256" key="16">
    <source>
        <dbReference type="ARBA" id="ARBA00047493"/>
    </source>
</evidence>
<dbReference type="GO" id="GO:0046872">
    <property type="term" value="F:metal ion binding"/>
    <property type="evidence" value="ECO:0007669"/>
    <property type="project" value="UniProtKB-KW"/>
</dbReference>
<dbReference type="SUPFAM" id="SSF53244">
    <property type="entry name" value="MurD-like peptide ligases, peptide-binding domain"/>
    <property type="match status" value="1"/>
</dbReference>
<accession>A0A7I8W716</accession>
<evidence type="ECO:0000256" key="5">
    <source>
        <dbReference type="ARBA" id="ARBA00008276"/>
    </source>
</evidence>
<keyword evidence="14" id="KW-0496">Mitochondrion</keyword>
<dbReference type="EMBL" id="CAJFCJ010000019">
    <property type="protein sequence ID" value="CAD5123922.1"/>
    <property type="molecule type" value="Genomic_DNA"/>
</dbReference>
<evidence type="ECO:0000256" key="19">
    <source>
        <dbReference type="PIRSR" id="PIRSR038895-2"/>
    </source>
</evidence>
<dbReference type="AlphaFoldDB" id="A0A7I8W716"/>